<dbReference type="Proteomes" id="UP001268542">
    <property type="component" value="Unassembled WGS sequence"/>
</dbReference>
<proteinExistence type="predicted"/>
<evidence type="ECO:0000313" key="2">
    <source>
        <dbReference type="Proteomes" id="UP001268542"/>
    </source>
</evidence>
<protein>
    <recommendedName>
        <fullName evidence="3">MinD-like ATPase involved in chromosome partitioning or flagellar assembly</fullName>
    </recommendedName>
</protein>
<dbReference type="SUPFAM" id="SSF52540">
    <property type="entry name" value="P-loop containing nucleoside triphosphate hydrolases"/>
    <property type="match status" value="1"/>
</dbReference>
<organism evidence="1 2">
    <name type="scientific">Nocardioides imazamoxiresistens</name>
    <dbReference type="NCBI Taxonomy" id="3231893"/>
    <lineage>
        <taxon>Bacteria</taxon>
        <taxon>Bacillati</taxon>
        <taxon>Actinomycetota</taxon>
        <taxon>Actinomycetes</taxon>
        <taxon>Propionibacteriales</taxon>
        <taxon>Nocardioidaceae</taxon>
        <taxon>Nocardioides</taxon>
    </lineage>
</organism>
<accession>A0ABU3Q085</accession>
<evidence type="ECO:0008006" key="3">
    <source>
        <dbReference type="Google" id="ProtNLM"/>
    </source>
</evidence>
<comment type="caution">
    <text evidence="1">The sequence shown here is derived from an EMBL/GenBank/DDBJ whole genome shotgun (WGS) entry which is preliminary data.</text>
</comment>
<name>A0ABU3Q085_9ACTN</name>
<dbReference type="RefSeq" id="WP_315735078.1">
    <property type="nucleotide sequence ID" value="NZ_JAVYII010000008.1"/>
</dbReference>
<dbReference type="EMBL" id="JAVYII010000008">
    <property type="protein sequence ID" value="MDT9594879.1"/>
    <property type="molecule type" value="Genomic_DNA"/>
</dbReference>
<dbReference type="Gene3D" id="3.40.50.300">
    <property type="entry name" value="P-loop containing nucleotide triphosphate hydrolases"/>
    <property type="match status" value="1"/>
</dbReference>
<sequence>MAVIAIASFKGSPGVTTTALALGAVWPRATGRCAVVVEADPSGGDLAYRAITPQGRPPADTPNLVTLAAGVRKHVQQAERARGVVAVHSQRLACGAAVVLGMGTQVQARGLAALWQPLADAFARSADDVLLDLGRLDPAHPAFVLARSADLVVLVLTASMGSVLHARNNMASMASGLAGRPTGPAICPVLVGPRQSALRDAVEVTELLVGSGAPLHPVMTLADDARAVAALVDSALTPRLARSTLLRSVSDVAVQLADRLPPAARDHRINTTQPGVSR</sequence>
<keyword evidence="2" id="KW-1185">Reference proteome</keyword>
<evidence type="ECO:0000313" key="1">
    <source>
        <dbReference type="EMBL" id="MDT9594879.1"/>
    </source>
</evidence>
<dbReference type="InterPro" id="IPR027417">
    <property type="entry name" value="P-loop_NTPase"/>
</dbReference>
<gene>
    <name evidence="1" type="ORF">RDV89_17455</name>
</gene>
<reference evidence="1 2" key="1">
    <citation type="submission" date="2023-08" db="EMBL/GenBank/DDBJ databases">
        <title>Nocardioides seae sp. nov., a bacterium isolated from a soil.</title>
        <authorList>
            <person name="Wang X."/>
        </authorList>
    </citation>
    <scope>NUCLEOTIDE SEQUENCE [LARGE SCALE GENOMIC DNA]</scope>
    <source>
        <strain evidence="1 2">YZH12</strain>
    </source>
</reference>